<proteinExistence type="predicted"/>
<evidence type="ECO:0000259" key="2">
    <source>
        <dbReference type="Pfam" id="PF21722"/>
    </source>
</evidence>
<dbReference type="RefSeq" id="YP_007001537.1">
    <property type="nucleotide sequence ID" value="NC_019443.1"/>
</dbReference>
<feature type="domain" description="Glycine-rich" evidence="2">
    <location>
        <begin position="79"/>
        <end position="261"/>
    </location>
</feature>
<evidence type="ECO:0000313" key="4">
    <source>
        <dbReference type="Proteomes" id="UP000007597"/>
    </source>
</evidence>
<sequence>MSQLNVGTQNVGTTQFTGDSTTLNTAPASDLSGFLTGTPSANHSIMWNGSAWVPTAMGGRLLGMNVYTSQNGTWNSKTTAGGSGTWTKPSGCSNVLVYVTGGGGGARINDNNYRGAGGGGGATAIKWIDVSGVSTVSYTYGNGGAYVRNGGRAASGGTSSFGSYCTATGGQGGQSDNPHQGGPGGNASGGDINLPGGGGEMSHSSNNEGVAGSSFWHKAGSSHHYYNNQEEITHGQWGSGGGHGYYSQNSHAYNNSNGGAGVVIVYNYS</sequence>
<dbReference type="Proteomes" id="UP000007597">
    <property type="component" value="Segment"/>
</dbReference>
<keyword evidence="4" id="KW-1185">Reference proteome</keyword>
<dbReference type="EMBL" id="JN371769">
    <property type="protein sequence ID" value="AFD02886.1"/>
    <property type="molecule type" value="Genomic_DNA"/>
</dbReference>
<accession>H8ZN25</accession>
<dbReference type="InterPro" id="IPR049304">
    <property type="entry name" value="Gly_rich_dom"/>
</dbReference>
<organism evidence="3 4">
    <name type="scientific">Synechococcus phage metaG-MbCM1</name>
    <dbReference type="NCBI Taxonomy" id="1079999"/>
    <lineage>
        <taxon>Viruses</taxon>
        <taxon>Duplodnaviria</taxon>
        <taxon>Heunggongvirae</taxon>
        <taxon>Uroviricota</taxon>
        <taxon>Caudoviricetes</taxon>
        <taxon>Pantevenvirales</taxon>
        <taxon>Kyanoviridae</taxon>
        <taxon>Galenevirus</taxon>
        <taxon>Galenevirus mbcm1</taxon>
    </lineage>
</organism>
<protein>
    <recommendedName>
        <fullName evidence="2">Glycine-rich domain-containing protein</fullName>
    </recommendedName>
</protein>
<feature type="compositionally biased region" description="Polar residues" evidence="1">
    <location>
        <begin position="167"/>
        <end position="178"/>
    </location>
</feature>
<reference evidence="3 4" key="1">
    <citation type="submission" date="2011-07" db="EMBL/GenBank/DDBJ databases">
        <title>Viral Tagging: a high-throughput approach to explore virus-host interactions.</title>
        <authorList>
            <person name="Deng L."/>
            <person name="Sullivan M.B."/>
            <person name="Poulos B."/>
            <person name="Ignacio Espinoza J.C."/>
        </authorList>
    </citation>
    <scope>NUCLEOTIDE SEQUENCE [LARGE SCALE GENOMIC DNA]</scope>
</reference>
<dbReference type="OrthoDB" id="15010at10239"/>
<evidence type="ECO:0000313" key="3">
    <source>
        <dbReference type="EMBL" id="AFD02886.1"/>
    </source>
</evidence>
<feature type="region of interest" description="Disordered" evidence="1">
    <location>
        <begin position="167"/>
        <end position="214"/>
    </location>
</feature>
<evidence type="ECO:0000256" key="1">
    <source>
        <dbReference type="SAM" id="MobiDB-lite"/>
    </source>
</evidence>
<name>H8ZN25_9CAUD</name>
<dbReference type="Pfam" id="PF21722">
    <property type="entry name" value="Gly_rich_2"/>
    <property type="match status" value="1"/>
</dbReference>
<feature type="region of interest" description="Disordered" evidence="1">
    <location>
        <begin position="1"/>
        <end position="23"/>
    </location>
</feature>
<dbReference type="KEGG" id="vg:14005310"/>
<dbReference type="GeneID" id="14005310"/>